<dbReference type="PANTHER" id="PTHR12881">
    <property type="entry name" value="MEDIATOR OF RNA POLYMERASE II TRANSCRIPTION SUBUNIT 1"/>
    <property type="match status" value="1"/>
</dbReference>
<dbReference type="Proteomes" id="UP000639338">
    <property type="component" value="Unassembled WGS sequence"/>
</dbReference>
<sequence>MDVANGQKPHGGQLSTGGGTGLDKNNDWQMELLMEKLRSKSSAFKSLVETAKNLRMAMLDKRFSIDSVEKGQLQKCLDTEIARQLNSLQSMAKSSTGLKFMMASSELCFYIIRGTI</sequence>
<dbReference type="InterPro" id="IPR051999">
    <property type="entry name" value="Mediator_complex_subunit_1"/>
</dbReference>
<dbReference type="GO" id="GO:0003712">
    <property type="term" value="F:transcription coregulator activity"/>
    <property type="evidence" value="ECO:0007669"/>
    <property type="project" value="TreeGrafter"/>
</dbReference>
<organism evidence="2 3">
    <name type="scientific">Aphidius gifuensis</name>
    <name type="common">Parasitoid wasp</name>
    <dbReference type="NCBI Taxonomy" id="684658"/>
    <lineage>
        <taxon>Eukaryota</taxon>
        <taxon>Metazoa</taxon>
        <taxon>Ecdysozoa</taxon>
        <taxon>Arthropoda</taxon>
        <taxon>Hexapoda</taxon>
        <taxon>Insecta</taxon>
        <taxon>Pterygota</taxon>
        <taxon>Neoptera</taxon>
        <taxon>Endopterygota</taxon>
        <taxon>Hymenoptera</taxon>
        <taxon>Apocrita</taxon>
        <taxon>Ichneumonoidea</taxon>
        <taxon>Braconidae</taxon>
        <taxon>Aphidiinae</taxon>
        <taxon>Aphidius</taxon>
    </lineage>
</organism>
<proteinExistence type="predicted"/>
<dbReference type="OrthoDB" id="2281547at2759"/>
<evidence type="ECO:0000313" key="3">
    <source>
        <dbReference type="Proteomes" id="UP000639338"/>
    </source>
</evidence>
<feature type="region of interest" description="Disordered" evidence="1">
    <location>
        <begin position="1"/>
        <end position="25"/>
    </location>
</feature>
<evidence type="ECO:0000313" key="2">
    <source>
        <dbReference type="EMBL" id="KAF7992682.1"/>
    </source>
</evidence>
<reference evidence="2 3" key="1">
    <citation type="submission" date="2020-08" db="EMBL/GenBank/DDBJ databases">
        <title>Aphidius gifuensis genome sequencing and assembly.</title>
        <authorList>
            <person name="Du Z."/>
        </authorList>
    </citation>
    <scope>NUCLEOTIDE SEQUENCE [LARGE SCALE GENOMIC DNA]</scope>
    <source>
        <strain evidence="2">YNYX2018</strain>
        <tissue evidence="2">Adults</tissue>
    </source>
</reference>
<gene>
    <name evidence="2" type="ORF">HCN44_005026</name>
</gene>
<dbReference type="EMBL" id="JACMRX010000003">
    <property type="protein sequence ID" value="KAF7992682.1"/>
    <property type="molecule type" value="Genomic_DNA"/>
</dbReference>
<dbReference type="GO" id="GO:0006357">
    <property type="term" value="P:regulation of transcription by RNA polymerase II"/>
    <property type="evidence" value="ECO:0007669"/>
    <property type="project" value="TreeGrafter"/>
</dbReference>
<accession>A0A834XUE1</accession>
<keyword evidence="3" id="KW-1185">Reference proteome</keyword>
<dbReference type="GO" id="GO:0016592">
    <property type="term" value="C:mediator complex"/>
    <property type="evidence" value="ECO:0007669"/>
    <property type="project" value="TreeGrafter"/>
</dbReference>
<name>A0A834XUE1_APHGI</name>
<dbReference type="AlphaFoldDB" id="A0A834XUE1"/>
<comment type="caution">
    <text evidence="2">The sequence shown here is derived from an EMBL/GenBank/DDBJ whole genome shotgun (WGS) entry which is preliminary data.</text>
</comment>
<evidence type="ECO:0000256" key="1">
    <source>
        <dbReference type="SAM" id="MobiDB-lite"/>
    </source>
</evidence>
<protein>
    <submittedName>
        <fullName evidence="2">Uncharacterized protein</fullName>
    </submittedName>
</protein>
<dbReference type="PANTHER" id="PTHR12881:SF10">
    <property type="entry name" value="MEDIATOR OF RNA POLYMERASE II TRANSCRIPTION SUBUNIT 1"/>
    <property type="match status" value="1"/>
</dbReference>